<protein>
    <submittedName>
        <fullName evidence="3">Hypothetical_protein</fullName>
    </submittedName>
</protein>
<keyword evidence="1" id="KW-1133">Transmembrane helix</keyword>
<comment type="caution">
    <text evidence="2">The sequence shown here is derived from an EMBL/GenBank/DDBJ whole genome shotgun (WGS) entry which is preliminary data.</text>
</comment>
<evidence type="ECO:0000313" key="4">
    <source>
        <dbReference type="Proteomes" id="UP001642409"/>
    </source>
</evidence>
<gene>
    <name evidence="3" type="ORF">HINF_LOCUS52832</name>
    <name evidence="2" type="ORF">HINF_LOCUS62641</name>
</gene>
<evidence type="ECO:0000313" key="2">
    <source>
        <dbReference type="EMBL" id="CAI9974996.1"/>
    </source>
</evidence>
<dbReference type="Proteomes" id="UP001642409">
    <property type="component" value="Unassembled WGS sequence"/>
</dbReference>
<feature type="transmembrane region" description="Helical" evidence="1">
    <location>
        <begin position="12"/>
        <end position="29"/>
    </location>
</feature>
<name>A0AA86V3K2_9EUKA</name>
<proteinExistence type="predicted"/>
<dbReference type="EMBL" id="CAXDID020000265">
    <property type="protein sequence ID" value="CAL6067033.1"/>
    <property type="molecule type" value="Genomic_DNA"/>
</dbReference>
<reference evidence="3 4" key="2">
    <citation type="submission" date="2024-07" db="EMBL/GenBank/DDBJ databases">
        <authorList>
            <person name="Akdeniz Z."/>
        </authorList>
    </citation>
    <scope>NUCLEOTIDE SEQUENCE [LARGE SCALE GENOMIC DNA]</scope>
</reference>
<keyword evidence="1" id="KW-0812">Transmembrane</keyword>
<evidence type="ECO:0000313" key="3">
    <source>
        <dbReference type="EMBL" id="CAL6067033.1"/>
    </source>
</evidence>
<dbReference type="AlphaFoldDB" id="A0AA86V3K2"/>
<keyword evidence="4" id="KW-1185">Reference proteome</keyword>
<organism evidence="2">
    <name type="scientific">Hexamita inflata</name>
    <dbReference type="NCBI Taxonomy" id="28002"/>
    <lineage>
        <taxon>Eukaryota</taxon>
        <taxon>Metamonada</taxon>
        <taxon>Diplomonadida</taxon>
        <taxon>Hexamitidae</taxon>
        <taxon>Hexamitinae</taxon>
        <taxon>Hexamita</taxon>
    </lineage>
</organism>
<reference evidence="2" key="1">
    <citation type="submission" date="2023-06" db="EMBL/GenBank/DDBJ databases">
        <authorList>
            <person name="Kurt Z."/>
        </authorList>
    </citation>
    <scope>NUCLEOTIDE SEQUENCE</scope>
</reference>
<sequence>MKLFHLFFVPQNIINFVFLFIFLQLYITFPHLDLYIVVIYGYECSSQQNLEYKSWRSFLNYRKCNFLKQKLELAGSMMRNTLIIIMFGEIRVSLASFGDKLNVAHFWGGLRPERGFERNILKIDEKINEIQGYTITITPPFFLEICKNVTKPTSNHFSVRVILLILEFIDFRMKFQQNNHV</sequence>
<keyword evidence="1" id="KW-0472">Membrane</keyword>
<accession>A0AA86V3K2</accession>
<evidence type="ECO:0000256" key="1">
    <source>
        <dbReference type="SAM" id="Phobius"/>
    </source>
</evidence>
<dbReference type="EMBL" id="CATOUU010001157">
    <property type="protein sequence ID" value="CAI9974996.1"/>
    <property type="molecule type" value="Genomic_DNA"/>
</dbReference>